<dbReference type="OrthoDB" id="1906546at2"/>
<comment type="caution">
    <text evidence="3">The sequence shown here is derived from an EMBL/GenBank/DDBJ whole genome shotgun (WGS) entry which is preliminary data.</text>
</comment>
<organism evidence="3 4">
    <name type="scientific">Clostridium puniceum</name>
    <dbReference type="NCBI Taxonomy" id="29367"/>
    <lineage>
        <taxon>Bacteria</taxon>
        <taxon>Bacillati</taxon>
        <taxon>Bacillota</taxon>
        <taxon>Clostridia</taxon>
        <taxon>Eubacteriales</taxon>
        <taxon>Clostridiaceae</taxon>
        <taxon>Clostridium</taxon>
    </lineage>
</organism>
<evidence type="ECO:0000313" key="3">
    <source>
        <dbReference type="EMBL" id="OOM81060.1"/>
    </source>
</evidence>
<keyword evidence="1" id="KW-0732">Signal</keyword>
<dbReference type="PROSITE" id="PS51257">
    <property type="entry name" value="PROKAR_LIPOPROTEIN"/>
    <property type="match status" value="1"/>
</dbReference>
<dbReference type="Proteomes" id="UP000190890">
    <property type="component" value="Unassembled WGS sequence"/>
</dbReference>
<sequence length="207" mass="23201">MKNLKKVFTVILVTIMTATMLVACGEPKTSPEESTKIFLNILLKNDKTDMDKIGLKEDDYTKFRKEFEDGMTQGFSTSGVDEKVLTDEVKNNFKNDILTGLTKLEYQVTLVSKDKKTAKVEVKIKGFDVKKISDDAIAKLQEKYLANLSMTETEMYQESFKLIGKGIADGVLTADQKTVTMTLTNENNTWIPGENDITALVTAIMQM</sequence>
<feature type="chain" id="PRO_5038545231" description="DUF5105 domain-containing protein" evidence="1">
    <location>
        <begin position="24"/>
        <end position="207"/>
    </location>
</feature>
<evidence type="ECO:0000313" key="4">
    <source>
        <dbReference type="Proteomes" id="UP000190890"/>
    </source>
</evidence>
<reference evidence="3 4" key="1">
    <citation type="submission" date="2016-05" db="EMBL/GenBank/DDBJ databases">
        <title>Microbial solvent formation.</title>
        <authorList>
            <person name="Poehlein A."/>
            <person name="Montoya Solano J.D."/>
            <person name="Flitsch S."/>
            <person name="Krabben P."/>
            <person name="Duerre P."/>
            <person name="Daniel R."/>
        </authorList>
    </citation>
    <scope>NUCLEOTIDE SEQUENCE [LARGE SCALE GENOMIC DNA]</scope>
    <source>
        <strain evidence="3 4">DSM 2619</strain>
    </source>
</reference>
<feature type="signal peptide" evidence="1">
    <location>
        <begin position="1"/>
        <end position="23"/>
    </location>
</feature>
<name>A0A1S8TTL3_9CLOT</name>
<feature type="domain" description="DUF5105" evidence="2">
    <location>
        <begin position="23"/>
        <end position="196"/>
    </location>
</feature>
<evidence type="ECO:0000259" key="2">
    <source>
        <dbReference type="Pfam" id="PF17118"/>
    </source>
</evidence>
<dbReference type="STRING" id="29367.CLPUN_12200"/>
<dbReference type="InterPro" id="IPR031343">
    <property type="entry name" value="DUF5105"/>
</dbReference>
<proteinExistence type="predicted"/>
<protein>
    <recommendedName>
        <fullName evidence="2">DUF5105 domain-containing protein</fullName>
    </recommendedName>
</protein>
<dbReference type="AlphaFoldDB" id="A0A1S8TTL3"/>
<dbReference type="EMBL" id="LZZM01000073">
    <property type="protein sequence ID" value="OOM81060.1"/>
    <property type="molecule type" value="Genomic_DNA"/>
</dbReference>
<dbReference type="RefSeq" id="WP_077846432.1">
    <property type="nucleotide sequence ID" value="NZ_LZZM01000073.1"/>
</dbReference>
<dbReference type="Pfam" id="PF17118">
    <property type="entry name" value="DUF5105"/>
    <property type="match status" value="1"/>
</dbReference>
<accession>A0A1S8TTL3</accession>
<keyword evidence="4" id="KW-1185">Reference proteome</keyword>
<gene>
    <name evidence="3" type="ORF">CLPUN_12200</name>
</gene>
<evidence type="ECO:0000256" key="1">
    <source>
        <dbReference type="SAM" id="SignalP"/>
    </source>
</evidence>